<protein>
    <recommendedName>
        <fullName evidence="4">Lipoprotein</fullName>
    </recommendedName>
</protein>
<evidence type="ECO:0000256" key="1">
    <source>
        <dbReference type="SAM" id="SignalP"/>
    </source>
</evidence>
<name>A0A502G5H8_9PROT</name>
<organism evidence="2 3">
    <name type="scientific">Muricoccus nepalensis</name>
    <dbReference type="NCBI Taxonomy" id="1854500"/>
    <lineage>
        <taxon>Bacteria</taxon>
        <taxon>Pseudomonadati</taxon>
        <taxon>Pseudomonadota</taxon>
        <taxon>Alphaproteobacteria</taxon>
        <taxon>Acetobacterales</taxon>
        <taxon>Roseomonadaceae</taxon>
        <taxon>Muricoccus</taxon>
    </lineage>
</organism>
<keyword evidence="1" id="KW-0732">Signal</keyword>
<dbReference type="OrthoDB" id="7274825at2"/>
<gene>
    <name evidence="2" type="ORF">EAH89_12350</name>
</gene>
<sequence>MPPFGRALALPVLLALAACGTTQLPMPYSPATPPRAAANARPVVSVGPVVDARADGREDPNWIGTIRGGYGNPMKRLEAPVPVREVVAQAFRDGLAARGLLAPSGGAYEMRVTVAQFDATQYMRREATAEFRVSLVNRRTGAEVWRDAGRANPVEGGMTLATGAFGNVEALRGTALRAMSEAIDQVLDKPGLAAALR</sequence>
<evidence type="ECO:0000313" key="3">
    <source>
        <dbReference type="Proteomes" id="UP000317078"/>
    </source>
</evidence>
<evidence type="ECO:0000313" key="2">
    <source>
        <dbReference type="EMBL" id="TPG56862.1"/>
    </source>
</evidence>
<accession>A0A502G5H8</accession>
<feature type="signal peptide" evidence="1">
    <location>
        <begin position="1"/>
        <end position="17"/>
    </location>
</feature>
<dbReference type="EMBL" id="RCZP01000010">
    <property type="protein sequence ID" value="TPG56862.1"/>
    <property type="molecule type" value="Genomic_DNA"/>
</dbReference>
<comment type="caution">
    <text evidence="2">The sequence shown here is derived from an EMBL/GenBank/DDBJ whole genome shotgun (WGS) entry which is preliminary data.</text>
</comment>
<dbReference type="PROSITE" id="PS51257">
    <property type="entry name" value="PROKAR_LIPOPROTEIN"/>
    <property type="match status" value="1"/>
</dbReference>
<dbReference type="AlphaFoldDB" id="A0A502G5H8"/>
<dbReference type="RefSeq" id="WP_140883449.1">
    <property type="nucleotide sequence ID" value="NZ_RCZP01000010.1"/>
</dbReference>
<feature type="chain" id="PRO_5021346247" description="Lipoprotein" evidence="1">
    <location>
        <begin position="18"/>
        <end position="197"/>
    </location>
</feature>
<evidence type="ECO:0008006" key="4">
    <source>
        <dbReference type="Google" id="ProtNLM"/>
    </source>
</evidence>
<keyword evidence="3" id="KW-1185">Reference proteome</keyword>
<dbReference type="Proteomes" id="UP000317078">
    <property type="component" value="Unassembled WGS sequence"/>
</dbReference>
<reference evidence="2 3" key="1">
    <citation type="journal article" date="2019" name="Environ. Microbiol.">
        <title>Species interactions and distinct microbial communities in high Arctic permafrost affected cryosols are associated with the CH4 and CO2 gas fluxes.</title>
        <authorList>
            <person name="Altshuler I."/>
            <person name="Hamel J."/>
            <person name="Turney S."/>
            <person name="Magnuson E."/>
            <person name="Levesque R."/>
            <person name="Greer C."/>
            <person name="Whyte L.G."/>
        </authorList>
    </citation>
    <scope>NUCLEOTIDE SEQUENCE [LARGE SCALE GENOMIC DNA]</scope>
    <source>
        <strain evidence="2 3">S9.3B</strain>
    </source>
</reference>
<proteinExistence type="predicted"/>